<feature type="transmembrane region" description="Helical" evidence="11">
    <location>
        <begin position="243"/>
        <end position="263"/>
    </location>
</feature>
<keyword evidence="3" id="KW-0808">Transferase</keyword>
<dbReference type="GO" id="GO:0009922">
    <property type="term" value="F:fatty acid elongase activity"/>
    <property type="evidence" value="ECO:0007669"/>
    <property type="project" value="InterPro"/>
</dbReference>
<accession>A0A5N6L1L9</accession>
<gene>
    <name evidence="12" type="ORF">FH972_025650</name>
</gene>
<organism evidence="12 13">
    <name type="scientific">Carpinus fangiana</name>
    <dbReference type="NCBI Taxonomy" id="176857"/>
    <lineage>
        <taxon>Eukaryota</taxon>
        <taxon>Viridiplantae</taxon>
        <taxon>Streptophyta</taxon>
        <taxon>Embryophyta</taxon>
        <taxon>Tracheophyta</taxon>
        <taxon>Spermatophyta</taxon>
        <taxon>Magnoliopsida</taxon>
        <taxon>eudicotyledons</taxon>
        <taxon>Gunneridae</taxon>
        <taxon>Pentapetalae</taxon>
        <taxon>rosids</taxon>
        <taxon>fabids</taxon>
        <taxon>Fagales</taxon>
        <taxon>Betulaceae</taxon>
        <taxon>Carpinus</taxon>
    </lineage>
</organism>
<reference evidence="12 13" key="1">
    <citation type="submission" date="2019-06" db="EMBL/GenBank/DDBJ databases">
        <title>A chromosomal-level reference genome of Carpinus fangiana (Coryloideae, Betulaceae).</title>
        <authorList>
            <person name="Yang X."/>
            <person name="Wang Z."/>
            <person name="Zhang L."/>
            <person name="Hao G."/>
            <person name="Liu J."/>
            <person name="Yang Y."/>
        </authorList>
    </citation>
    <scope>NUCLEOTIDE SEQUENCE [LARGE SCALE GENOMIC DNA]</scope>
    <source>
        <strain evidence="12">Cfa_2016G</strain>
        <tissue evidence="12">Leaf</tissue>
    </source>
</reference>
<feature type="transmembrane region" description="Helical" evidence="11">
    <location>
        <begin position="52"/>
        <end position="72"/>
    </location>
</feature>
<evidence type="ECO:0000256" key="1">
    <source>
        <dbReference type="ARBA" id="ARBA00004141"/>
    </source>
</evidence>
<dbReference type="GO" id="GO:0034626">
    <property type="term" value="P:fatty acid elongation, polyunsaturated fatty acid"/>
    <property type="evidence" value="ECO:0007669"/>
    <property type="project" value="TreeGrafter"/>
</dbReference>
<evidence type="ECO:0000256" key="9">
    <source>
        <dbReference type="ARBA" id="ARBA00023160"/>
    </source>
</evidence>
<dbReference type="InterPro" id="IPR002076">
    <property type="entry name" value="ELO_fam"/>
</dbReference>
<dbReference type="GO" id="GO:0030148">
    <property type="term" value="P:sphingolipid biosynthetic process"/>
    <property type="evidence" value="ECO:0007669"/>
    <property type="project" value="TreeGrafter"/>
</dbReference>
<dbReference type="PANTHER" id="PTHR11157:SF169">
    <property type="entry name" value="ELONGATION OF FATTY ACIDS PROTEIN"/>
    <property type="match status" value="1"/>
</dbReference>
<dbReference type="GO" id="GO:0034625">
    <property type="term" value="P:fatty acid elongation, monounsaturated fatty acid"/>
    <property type="evidence" value="ECO:0007669"/>
    <property type="project" value="TreeGrafter"/>
</dbReference>
<evidence type="ECO:0008006" key="14">
    <source>
        <dbReference type="Google" id="ProtNLM"/>
    </source>
</evidence>
<dbReference type="OrthoDB" id="434092at2759"/>
<feature type="transmembrane region" description="Helical" evidence="11">
    <location>
        <begin position="412"/>
        <end position="433"/>
    </location>
</feature>
<evidence type="ECO:0000313" key="13">
    <source>
        <dbReference type="Proteomes" id="UP000327013"/>
    </source>
</evidence>
<feature type="region of interest" description="Disordered" evidence="10">
    <location>
        <begin position="513"/>
        <end position="567"/>
    </location>
</feature>
<keyword evidence="9" id="KW-0275">Fatty acid biosynthesis</keyword>
<evidence type="ECO:0000256" key="2">
    <source>
        <dbReference type="ARBA" id="ARBA00022516"/>
    </source>
</evidence>
<evidence type="ECO:0000256" key="5">
    <source>
        <dbReference type="ARBA" id="ARBA00022832"/>
    </source>
</evidence>
<name>A0A5N6L1L9_9ROSI</name>
<sequence>MADASGQVAFSFPPSWLFQFPPDPSPPSLPPAANQHSISAPFGINPTLYHAVLQPAVPITFAIGYVTCVKIANSFNRKRGNKPWSISKTNAFYYFVVLHNIGLALYSAVTCAAMARALYVSVPSPFGSAGLPGTLDSLCKLHGPRGLGDAVYYDTAAGSWISKNRLVHLAANNLTPDPTDVGRIWNEGLAFWGWFFYLSKFYEVFDTIIILAKGKRSSTLQTYHHAGAMMCMWAGMRYRGPPIWMFALVNAGIHTIMYTYYTLSAVGIRVPKAVKQLITTAQIMQFLVGITFAGAHFFVSYAVPVSVPYSVASAAAGAASSASSAASVVRGLVNSQSASSLAASATGGETVAWLKKFALRAANFEGPAQNVQNHAESKLGTEIVGAAHKLEQVRYRDEHQMIHCLETSGEGFAIWLNVVYLAPLTFLFARFFVKSYILAPPPKTARQRRVSDSAMSAARKTSDAIEKFGRSIEDTIGSFGEQTRDNVGVLDSRDAKRKVRVLIQETATTHDAGEAIEDDDVSSKAGRKGGATTYAGAVKEDLKSAKRANGSTSRDIDQTDPLQKPNK</sequence>
<evidence type="ECO:0000256" key="10">
    <source>
        <dbReference type="SAM" id="MobiDB-lite"/>
    </source>
</evidence>
<dbReference type="PANTHER" id="PTHR11157">
    <property type="entry name" value="FATTY ACID ACYL TRANSFERASE-RELATED"/>
    <property type="match status" value="1"/>
</dbReference>
<comment type="subcellular location">
    <subcellularLocation>
        <location evidence="1">Membrane</location>
        <topology evidence="1">Multi-pass membrane protein</topology>
    </subcellularLocation>
</comment>
<evidence type="ECO:0000256" key="11">
    <source>
        <dbReference type="SAM" id="Phobius"/>
    </source>
</evidence>
<feature type="transmembrane region" description="Helical" evidence="11">
    <location>
        <begin position="92"/>
        <end position="115"/>
    </location>
</feature>
<dbReference type="EMBL" id="VIBQ01000062">
    <property type="protein sequence ID" value="KAB8556613.1"/>
    <property type="molecule type" value="Genomic_DNA"/>
</dbReference>
<keyword evidence="2" id="KW-0444">Lipid biosynthesis</keyword>
<evidence type="ECO:0000256" key="8">
    <source>
        <dbReference type="ARBA" id="ARBA00023136"/>
    </source>
</evidence>
<dbReference type="Pfam" id="PF01151">
    <property type="entry name" value="ELO"/>
    <property type="match status" value="1"/>
</dbReference>
<dbReference type="Proteomes" id="UP000327013">
    <property type="component" value="Unassembled WGS sequence"/>
</dbReference>
<comment type="caution">
    <text evidence="12">The sequence shown here is derived from an EMBL/GenBank/DDBJ whole genome shotgun (WGS) entry which is preliminary data.</text>
</comment>
<evidence type="ECO:0000256" key="6">
    <source>
        <dbReference type="ARBA" id="ARBA00022989"/>
    </source>
</evidence>
<keyword evidence="6 11" id="KW-1133">Transmembrane helix</keyword>
<dbReference type="GO" id="GO:0005789">
    <property type="term" value="C:endoplasmic reticulum membrane"/>
    <property type="evidence" value="ECO:0007669"/>
    <property type="project" value="TreeGrafter"/>
</dbReference>
<evidence type="ECO:0000256" key="7">
    <source>
        <dbReference type="ARBA" id="ARBA00023098"/>
    </source>
</evidence>
<dbReference type="AlphaFoldDB" id="A0A5N6L1L9"/>
<evidence type="ECO:0000313" key="12">
    <source>
        <dbReference type="EMBL" id="KAB8556613.1"/>
    </source>
</evidence>
<evidence type="ECO:0000256" key="3">
    <source>
        <dbReference type="ARBA" id="ARBA00022679"/>
    </source>
</evidence>
<dbReference type="GO" id="GO:0019367">
    <property type="term" value="P:fatty acid elongation, saturated fatty acid"/>
    <property type="evidence" value="ECO:0007669"/>
    <property type="project" value="TreeGrafter"/>
</dbReference>
<dbReference type="GO" id="GO:0042761">
    <property type="term" value="P:very long-chain fatty acid biosynthetic process"/>
    <property type="evidence" value="ECO:0007669"/>
    <property type="project" value="TreeGrafter"/>
</dbReference>
<keyword evidence="4 11" id="KW-0812">Transmembrane</keyword>
<evidence type="ECO:0000256" key="4">
    <source>
        <dbReference type="ARBA" id="ARBA00022692"/>
    </source>
</evidence>
<keyword evidence="5" id="KW-0276">Fatty acid metabolism</keyword>
<proteinExistence type="predicted"/>
<protein>
    <recommendedName>
        <fullName evidence="14">Very-long-chain 3-oxoacyl-CoA synthase</fullName>
    </recommendedName>
</protein>
<keyword evidence="8 11" id="KW-0472">Membrane</keyword>
<feature type="transmembrane region" description="Helical" evidence="11">
    <location>
        <begin position="283"/>
        <end position="303"/>
    </location>
</feature>
<keyword evidence="7" id="KW-0443">Lipid metabolism</keyword>
<keyword evidence="13" id="KW-1185">Reference proteome</keyword>